<name>A0A068SGC0_9FUNG</name>
<evidence type="ECO:0000256" key="1">
    <source>
        <dbReference type="ARBA" id="ARBA00004173"/>
    </source>
</evidence>
<feature type="domain" description="TLDc" evidence="5">
    <location>
        <begin position="15"/>
        <end position="178"/>
    </location>
</feature>
<evidence type="ECO:0000313" key="7">
    <source>
        <dbReference type="Proteomes" id="UP000027586"/>
    </source>
</evidence>
<accession>A0A068SGC0</accession>
<evidence type="ECO:0000313" key="6">
    <source>
        <dbReference type="EMBL" id="CDH60321.1"/>
    </source>
</evidence>
<protein>
    <recommendedName>
        <fullName evidence="4">Oxidation resistance protein 1</fullName>
    </recommendedName>
</protein>
<proteinExistence type="inferred from homology"/>
<dbReference type="AlphaFoldDB" id="A0A068SGC0"/>
<keyword evidence="3" id="KW-0496">Mitochondrion</keyword>
<dbReference type="PROSITE" id="PS51886">
    <property type="entry name" value="TLDC"/>
    <property type="match status" value="1"/>
</dbReference>
<comment type="caution">
    <text evidence="6">The sequence shown here is derived from an EMBL/GenBank/DDBJ whole genome shotgun (WGS) entry which is preliminary data.</text>
</comment>
<dbReference type="SMART" id="SM00584">
    <property type="entry name" value="TLDc"/>
    <property type="match status" value="1"/>
</dbReference>
<dbReference type="GO" id="GO:0005634">
    <property type="term" value="C:nucleus"/>
    <property type="evidence" value="ECO:0007669"/>
    <property type="project" value="TreeGrafter"/>
</dbReference>
<evidence type="ECO:0000256" key="4">
    <source>
        <dbReference type="ARBA" id="ARBA00040604"/>
    </source>
</evidence>
<keyword evidence="7" id="KW-1185">Reference proteome</keyword>
<comment type="subcellular location">
    <subcellularLocation>
        <location evidence="1">Mitochondrion</location>
    </subcellularLocation>
</comment>
<dbReference type="OrthoDB" id="26679at2759"/>
<dbReference type="InterPro" id="IPR006571">
    <property type="entry name" value="TLDc_dom"/>
</dbReference>
<comment type="similarity">
    <text evidence="2">Belongs to the OXR1 family.</text>
</comment>
<dbReference type="EMBL" id="CBTN010000089">
    <property type="protein sequence ID" value="CDH60321.1"/>
    <property type="molecule type" value="Genomic_DNA"/>
</dbReference>
<dbReference type="Pfam" id="PF07534">
    <property type="entry name" value="TLD"/>
    <property type="match status" value="1"/>
</dbReference>
<dbReference type="PANTHER" id="PTHR23354:SF62">
    <property type="entry name" value="MUSTARD, ISOFORM V"/>
    <property type="match status" value="1"/>
</dbReference>
<reference evidence="6" key="1">
    <citation type="submission" date="2013-08" db="EMBL/GenBank/DDBJ databases">
        <title>Gene expansion shapes genome architecture in the human pathogen Lichtheimia corymbifera: an evolutionary genomics analysis in the ancient terrestrial Mucorales (Mucoromycotina).</title>
        <authorList>
            <person name="Schwartze V.U."/>
            <person name="Winter S."/>
            <person name="Shelest E."/>
            <person name="Marcet-Houben M."/>
            <person name="Horn F."/>
            <person name="Wehner S."/>
            <person name="Hoffmann K."/>
            <person name="Riege K."/>
            <person name="Sammeth M."/>
            <person name="Nowrousian M."/>
            <person name="Valiante V."/>
            <person name="Linde J."/>
            <person name="Jacobsen I.D."/>
            <person name="Marz M."/>
            <person name="Brakhage A.A."/>
            <person name="Gabaldon T."/>
            <person name="Bocker S."/>
            <person name="Voigt K."/>
        </authorList>
    </citation>
    <scope>NUCLEOTIDE SEQUENCE [LARGE SCALE GENOMIC DNA]</scope>
    <source>
        <strain evidence="6">FSU 9682</strain>
    </source>
</reference>
<dbReference type="PANTHER" id="PTHR23354">
    <property type="entry name" value="NUCLEOLAR PROTEIN 7/ESTROGEN RECEPTOR COACTIVATOR-RELATED"/>
    <property type="match status" value="1"/>
</dbReference>
<evidence type="ECO:0000256" key="3">
    <source>
        <dbReference type="ARBA" id="ARBA00023128"/>
    </source>
</evidence>
<organism evidence="6 7">
    <name type="scientific">Lichtheimia corymbifera JMRC:FSU:9682</name>
    <dbReference type="NCBI Taxonomy" id="1263082"/>
    <lineage>
        <taxon>Eukaryota</taxon>
        <taxon>Fungi</taxon>
        <taxon>Fungi incertae sedis</taxon>
        <taxon>Mucoromycota</taxon>
        <taxon>Mucoromycotina</taxon>
        <taxon>Mucoromycetes</taxon>
        <taxon>Mucorales</taxon>
        <taxon>Lichtheimiaceae</taxon>
        <taxon>Lichtheimia</taxon>
    </lineage>
</organism>
<dbReference type="STRING" id="1263082.A0A068SGC0"/>
<gene>
    <name evidence="6" type="ORF">LCOR_11107.1</name>
</gene>
<evidence type="ECO:0000256" key="2">
    <source>
        <dbReference type="ARBA" id="ARBA00009540"/>
    </source>
</evidence>
<dbReference type="GO" id="GO:0006979">
    <property type="term" value="P:response to oxidative stress"/>
    <property type="evidence" value="ECO:0007669"/>
    <property type="project" value="TreeGrafter"/>
</dbReference>
<dbReference type="VEuPathDB" id="FungiDB:LCOR_11107.1"/>
<dbReference type="Proteomes" id="UP000027586">
    <property type="component" value="Unassembled WGS sequence"/>
</dbReference>
<dbReference type="GO" id="GO:0005739">
    <property type="term" value="C:mitochondrion"/>
    <property type="evidence" value="ECO:0007669"/>
    <property type="project" value="UniProtKB-SubCell"/>
</dbReference>
<evidence type="ECO:0000259" key="5">
    <source>
        <dbReference type="PROSITE" id="PS51886"/>
    </source>
</evidence>
<sequence length="179" mass="20357">MPAPQLTDRRPDTVPVLTDNIAEQVRPYLPRRFRVAPQWSLLYSLDQHGTSLATLYRRAKANRGPCVLAIKDDNDLVFGAFLNETLKPSTSYYGTGECFLWTEKNQHVKIFPWTGKNEYMILADTDFIAMGGGDGKFGLWINADLERGYSEQCPTFDNEPLSTSSEFNCIQLELWGLRI</sequence>